<protein>
    <submittedName>
        <fullName evidence="3">GTPase</fullName>
    </submittedName>
</protein>
<evidence type="ECO:0000259" key="2">
    <source>
        <dbReference type="Pfam" id="PF01926"/>
    </source>
</evidence>
<evidence type="ECO:0000313" key="4">
    <source>
        <dbReference type="Proteomes" id="UP000473574"/>
    </source>
</evidence>
<dbReference type="GO" id="GO:0030488">
    <property type="term" value="P:tRNA methylation"/>
    <property type="evidence" value="ECO:0007669"/>
    <property type="project" value="TreeGrafter"/>
</dbReference>
<name>A0A6M0S044_9CYAN</name>
<comment type="caution">
    <text evidence="3">The sequence shown here is derived from an EMBL/GenBank/DDBJ whole genome shotgun (WGS) entry which is preliminary data.</text>
</comment>
<organism evidence="3 4">
    <name type="scientific">Adonisia turfae CCMR0082</name>
    <dbReference type="NCBI Taxonomy" id="2304604"/>
    <lineage>
        <taxon>Bacteria</taxon>
        <taxon>Bacillati</taxon>
        <taxon>Cyanobacteriota</taxon>
        <taxon>Adonisia</taxon>
        <taxon>Adonisia turfae</taxon>
    </lineage>
</organism>
<dbReference type="InterPro" id="IPR027417">
    <property type="entry name" value="P-loop_NTPase"/>
</dbReference>
<feature type="domain" description="G" evidence="2">
    <location>
        <begin position="292"/>
        <end position="404"/>
    </location>
</feature>
<feature type="transmembrane region" description="Helical" evidence="1">
    <location>
        <begin position="35"/>
        <end position="55"/>
    </location>
</feature>
<evidence type="ECO:0000256" key="1">
    <source>
        <dbReference type="SAM" id="Phobius"/>
    </source>
</evidence>
<dbReference type="Gene3D" id="3.40.50.300">
    <property type="entry name" value="P-loop containing nucleotide triphosphate hydrolases"/>
    <property type="match status" value="1"/>
</dbReference>
<proteinExistence type="predicted"/>
<dbReference type="GO" id="GO:0005829">
    <property type="term" value="C:cytosol"/>
    <property type="evidence" value="ECO:0007669"/>
    <property type="project" value="TreeGrafter"/>
</dbReference>
<dbReference type="GO" id="GO:0005525">
    <property type="term" value="F:GTP binding"/>
    <property type="evidence" value="ECO:0007669"/>
    <property type="project" value="InterPro"/>
</dbReference>
<dbReference type="GO" id="GO:0002098">
    <property type="term" value="P:tRNA wobble uridine modification"/>
    <property type="evidence" value="ECO:0007669"/>
    <property type="project" value="TreeGrafter"/>
</dbReference>
<dbReference type="PANTHER" id="PTHR42714:SF2">
    <property type="entry name" value="TRNA MODIFICATION GTPASE GTPBP3, MITOCHONDRIAL"/>
    <property type="match status" value="1"/>
</dbReference>
<keyword evidence="1" id="KW-1133">Transmembrane helix</keyword>
<dbReference type="PANTHER" id="PTHR42714">
    <property type="entry name" value="TRNA MODIFICATION GTPASE GTPBP3"/>
    <property type="match status" value="1"/>
</dbReference>
<keyword evidence="1" id="KW-0812">Transmembrane</keyword>
<evidence type="ECO:0000313" key="3">
    <source>
        <dbReference type="EMBL" id="NEZ61815.1"/>
    </source>
</evidence>
<dbReference type="Proteomes" id="UP000473574">
    <property type="component" value="Unassembled WGS sequence"/>
</dbReference>
<dbReference type="EMBL" id="QZCE01000001">
    <property type="protein sequence ID" value="NEZ61815.1"/>
    <property type="molecule type" value="Genomic_DNA"/>
</dbReference>
<dbReference type="InterPro" id="IPR006073">
    <property type="entry name" value="GTP-bd"/>
</dbReference>
<sequence>MVQLKRWQWIVLALPLVMVVAFVLIAAGFQLRSWGITWIWAVILFVFVGWRWLLVHWTKPREIDRIVTAVRSELKSVTVDNAANQVLESALQPILTGAREDPPVWDDWPAFWKRCQTVVATVAHHYHPEVKYPLLNIYVPQAYGLIRGTVDDMDRAMTQLAPVLNQVTVGQAYEAYEIYRKLEPSMGKLWRAWNWAQWLINPAAAAAKVASQKSSNEANQQLLVNLSQLLRETALRNLAQQTANLYSGDTLPAIFAAEPSKTLGTEAKTATLRSILETASPTETIEKKPVSLMLVGRTGAGKSSLINTLFKTELAEVDVLPSTDKIRQYSWQLDTGEVLTLIDSPGYEQIERGDFRDLVLDQAADADLLVLATPALDPALQSDKTFLHDLKAAEQHPPTVVVVTQVDRLRPIREWQPPYDWQMGQRPKEASIRDAVAYRVDTLGQSAETVLPLVTYDNNRAAWNDDALALKLVETLGNAKQYRLARFLTNQTALAKAAAKLIDQYTFQMTTTQGVTELLKSPILRYLSRMMTGSDLLATALMEKIPVEQAPVVIGKLQLAYELFNLLAKEGSTFDLLTLWPMLLDNDTPPEQNAWAFGHGLTAYWLGETNRLDKAFERYLQDYEAVRK</sequence>
<accession>A0A6M0S044</accession>
<dbReference type="AlphaFoldDB" id="A0A6M0S044"/>
<dbReference type="Pfam" id="PF01926">
    <property type="entry name" value="MMR_HSR1"/>
    <property type="match status" value="1"/>
</dbReference>
<dbReference type="SUPFAM" id="SSF52540">
    <property type="entry name" value="P-loop containing nucleoside triphosphate hydrolases"/>
    <property type="match status" value="1"/>
</dbReference>
<gene>
    <name evidence="3" type="ORF">D0962_03335</name>
</gene>
<reference evidence="3 4" key="1">
    <citation type="journal article" date="2020" name="Microb. Ecol.">
        <title>Ecogenomics of the Marine Benthic Filamentous Cyanobacterium Adonisia.</title>
        <authorList>
            <person name="Walter J.M."/>
            <person name="Coutinho F.H."/>
            <person name="Leomil L."/>
            <person name="Hargreaves P.I."/>
            <person name="Campeao M.E."/>
            <person name="Vieira V.V."/>
            <person name="Silva B.S."/>
            <person name="Fistarol G.O."/>
            <person name="Salomon P.S."/>
            <person name="Sawabe T."/>
            <person name="Mino S."/>
            <person name="Hosokawa M."/>
            <person name="Miyashita H."/>
            <person name="Maruyama F."/>
            <person name="van Verk M.C."/>
            <person name="Dutilh B.E."/>
            <person name="Thompson C.C."/>
            <person name="Thompson F.L."/>
        </authorList>
    </citation>
    <scope>NUCLEOTIDE SEQUENCE [LARGE SCALE GENOMIC DNA]</scope>
    <source>
        <strain evidence="3 4">CCMR0082</strain>
    </source>
</reference>
<feature type="transmembrane region" description="Helical" evidence="1">
    <location>
        <begin position="7"/>
        <end position="29"/>
    </location>
</feature>
<keyword evidence="1" id="KW-0472">Membrane</keyword>
<dbReference type="RefSeq" id="WP_163659779.1">
    <property type="nucleotide sequence ID" value="NZ_QZCE01000001.1"/>
</dbReference>